<dbReference type="EMBL" id="DSZU01000005">
    <property type="protein sequence ID" value="HGV54503.1"/>
    <property type="molecule type" value="Genomic_DNA"/>
</dbReference>
<organism evidence="1">
    <name type="scientific">Caldimicrobium thiodismutans</name>
    <dbReference type="NCBI Taxonomy" id="1653476"/>
    <lineage>
        <taxon>Bacteria</taxon>
        <taxon>Pseudomonadati</taxon>
        <taxon>Thermodesulfobacteriota</taxon>
        <taxon>Thermodesulfobacteria</taxon>
        <taxon>Thermodesulfobacteriales</taxon>
        <taxon>Thermodesulfobacteriaceae</taxon>
        <taxon>Caldimicrobium</taxon>
    </lineage>
</organism>
<reference evidence="1" key="1">
    <citation type="journal article" date="2020" name="mSystems">
        <title>Genome- and Community-Level Interaction Insights into Carbon Utilization and Element Cycling Functions of Hydrothermarchaeota in Hydrothermal Sediment.</title>
        <authorList>
            <person name="Zhou Z."/>
            <person name="Liu Y."/>
            <person name="Xu W."/>
            <person name="Pan J."/>
            <person name="Luo Z.H."/>
            <person name="Li M."/>
        </authorList>
    </citation>
    <scope>NUCLEOTIDE SEQUENCE [LARGE SCALE GENOMIC DNA]</scope>
    <source>
        <strain evidence="1">SpSt-605</strain>
    </source>
</reference>
<dbReference type="AlphaFoldDB" id="A0A832LV07"/>
<protein>
    <submittedName>
        <fullName evidence="1">Uncharacterized protein</fullName>
    </submittedName>
</protein>
<gene>
    <name evidence="1" type="ORF">ENT73_00250</name>
</gene>
<comment type="caution">
    <text evidence="1">The sequence shown here is derived from an EMBL/GenBank/DDBJ whole genome shotgun (WGS) entry which is preliminary data.</text>
</comment>
<sequence length="63" mass="7166">MAKSKTAYLSVRNFLVISISPAAMKDASAIGYPRIKAKNSLKEMRRSFLNRPLWSLKSHIKGW</sequence>
<proteinExistence type="predicted"/>
<accession>A0A832LV07</accession>
<name>A0A832LV07_9BACT</name>
<evidence type="ECO:0000313" key="1">
    <source>
        <dbReference type="EMBL" id="HGV54503.1"/>
    </source>
</evidence>